<reference evidence="3" key="1">
    <citation type="submission" date="2022-11" db="UniProtKB">
        <authorList>
            <consortium name="WormBaseParasite"/>
        </authorList>
    </citation>
    <scope>IDENTIFICATION</scope>
</reference>
<feature type="region of interest" description="Disordered" evidence="1">
    <location>
        <begin position="64"/>
        <end position="110"/>
    </location>
</feature>
<dbReference type="Proteomes" id="UP000887578">
    <property type="component" value="Unplaced"/>
</dbReference>
<evidence type="ECO:0000256" key="1">
    <source>
        <dbReference type="SAM" id="MobiDB-lite"/>
    </source>
</evidence>
<accession>A0A914QPE8</accession>
<sequence length="142" mass="15766">MALNQGDHDKNVVKTRISPDLFAEISNRLVDSNYEAERRMQKSAMAVNHPIPSSVVSASVTKRNRSLNNNRNPTDQRLFPRRGGADSIKKAESTGNLIPADPKARTSPPHTRLTTVIPNNNSNNPSQTQPSTFMIPKVFVNY</sequence>
<evidence type="ECO:0000313" key="2">
    <source>
        <dbReference type="Proteomes" id="UP000887578"/>
    </source>
</evidence>
<feature type="compositionally biased region" description="Polar residues" evidence="1">
    <location>
        <begin position="64"/>
        <end position="75"/>
    </location>
</feature>
<evidence type="ECO:0000313" key="3">
    <source>
        <dbReference type="WBParaSite" id="PDA_v2.g3363.t1"/>
    </source>
</evidence>
<keyword evidence="2" id="KW-1185">Reference proteome</keyword>
<feature type="compositionally biased region" description="Basic and acidic residues" evidence="1">
    <location>
        <begin position="83"/>
        <end position="92"/>
    </location>
</feature>
<dbReference type="AlphaFoldDB" id="A0A914QPE8"/>
<name>A0A914QPE8_9BILA</name>
<proteinExistence type="predicted"/>
<dbReference type="WBParaSite" id="PDA_v2.g3363.t1">
    <property type="protein sequence ID" value="PDA_v2.g3363.t1"/>
    <property type="gene ID" value="PDA_v2.g3363"/>
</dbReference>
<organism evidence="2 3">
    <name type="scientific">Panagrolaimus davidi</name>
    <dbReference type="NCBI Taxonomy" id="227884"/>
    <lineage>
        <taxon>Eukaryota</taxon>
        <taxon>Metazoa</taxon>
        <taxon>Ecdysozoa</taxon>
        <taxon>Nematoda</taxon>
        <taxon>Chromadorea</taxon>
        <taxon>Rhabditida</taxon>
        <taxon>Tylenchina</taxon>
        <taxon>Panagrolaimomorpha</taxon>
        <taxon>Panagrolaimoidea</taxon>
        <taxon>Panagrolaimidae</taxon>
        <taxon>Panagrolaimus</taxon>
    </lineage>
</organism>
<protein>
    <submittedName>
        <fullName evidence="3">Uncharacterized protein</fullName>
    </submittedName>
</protein>